<organism evidence="2">
    <name type="scientific">Leptosphaeria maculans (strain JN3 / isolate v23.1.3 / race Av1-4-5-6-7-8)</name>
    <name type="common">Blackleg fungus</name>
    <name type="synonym">Phoma lingam</name>
    <dbReference type="NCBI Taxonomy" id="985895"/>
    <lineage>
        <taxon>Eukaryota</taxon>
        <taxon>Fungi</taxon>
        <taxon>Dikarya</taxon>
        <taxon>Ascomycota</taxon>
        <taxon>Pezizomycotina</taxon>
        <taxon>Dothideomycetes</taxon>
        <taxon>Pleosporomycetidae</taxon>
        <taxon>Pleosporales</taxon>
        <taxon>Pleosporineae</taxon>
        <taxon>Leptosphaeriaceae</taxon>
        <taxon>Plenodomus</taxon>
        <taxon>Plenodomus lingam/Leptosphaeria maculans species complex</taxon>
    </lineage>
</organism>
<protein>
    <submittedName>
        <fullName evidence="1">Predicted protein</fullName>
    </submittedName>
</protein>
<dbReference type="AlphaFoldDB" id="E4ZQN4"/>
<evidence type="ECO:0000313" key="1">
    <source>
        <dbReference type="EMBL" id="CBX94039.1"/>
    </source>
</evidence>
<sequence>MLGSGFNLGTCLSRRSRNSCCTIFTRAWEVSRAGSELRMFVPRPALLVLMPCKVVGGLEDGLLRNST</sequence>
<gene>
    <name evidence="1" type="ORF">LEMA_uP037130.1</name>
</gene>
<evidence type="ECO:0000313" key="2">
    <source>
        <dbReference type="Proteomes" id="UP000002668"/>
    </source>
</evidence>
<dbReference type="InParanoid" id="E4ZQN4"/>
<dbReference type="HOGENOM" id="CLU_2812855_0_0_1"/>
<proteinExistence type="predicted"/>
<dbReference type="VEuPathDB" id="FungiDB:LEMA_uP037130.1"/>
<dbReference type="Proteomes" id="UP000002668">
    <property type="component" value="Genome"/>
</dbReference>
<keyword evidence="2" id="KW-1185">Reference proteome</keyword>
<name>E4ZQN4_LEPMJ</name>
<dbReference type="EMBL" id="FP929116">
    <property type="protein sequence ID" value="CBX94039.1"/>
    <property type="molecule type" value="Genomic_DNA"/>
</dbReference>
<reference evidence="2" key="1">
    <citation type="journal article" date="2011" name="Nat. Commun.">
        <title>Effector diversification within compartments of the Leptosphaeria maculans genome affected by Repeat-Induced Point mutations.</title>
        <authorList>
            <person name="Rouxel T."/>
            <person name="Grandaubert J."/>
            <person name="Hane J.K."/>
            <person name="Hoede C."/>
            <person name="van de Wouw A.P."/>
            <person name="Couloux A."/>
            <person name="Dominguez V."/>
            <person name="Anthouard V."/>
            <person name="Bally P."/>
            <person name="Bourras S."/>
            <person name="Cozijnsen A.J."/>
            <person name="Ciuffetti L.M."/>
            <person name="Degrave A."/>
            <person name="Dilmaghani A."/>
            <person name="Duret L."/>
            <person name="Fudal I."/>
            <person name="Goodwin S.B."/>
            <person name="Gout L."/>
            <person name="Glaser N."/>
            <person name="Linglin J."/>
            <person name="Kema G.H.J."/>
            <person name="Lapalu N."/>
            <person name="Lawrence C.B."/>
            <person name="May K."/>
            <person name="Meyer M."/>
            <person name="Ollivier B."/>
            <person name="Poulain J."/>
            <person name="Schoch C.L."/>
            <person name="Simon A."/>
            <person name="Spatafora J.W."/>
            <person name="Stachowiak A."/>
            <person name="Turgeon B.G."/>
            <person name="Tyler B.M."/>
            <person name="Vincent D."/>
            <person name="Weissenbach J."/>
            <person name="Amselem J."/>
            <person name="Quesneville H."/>
            <person name="Oliver R.P."/>
            <person name="Wincker P."/>
            <person name="Balesdent M.-H."/>
            <person name="Howlett B.J."/>
        </authorList>
    </citation>
    <scope>NUCLEOTIDE SEQUENCE [LARGE SCALE GENOMIC DNA]</scope>
    <source>
        <strain evidence="2">JN3 / isolate v23.1.3 / race Av1-4-5-6-7-8</strain>
    </source>
</reference>
<accession>E4ZQN4</accession>